<dbReference type="EMBL" id="KE133048">
    <property type="protein sequence ID" value="EOY20340.1"/>
    <property type="molecule type" value="Genomic_DNA"/>
</dbReference>
<evidence type="ECO:0000313" key="2">
    <source>
        <dbReference type="Proteomes" id="UP000026915"/>
    </source>
</evidence>
<keyword evidence="2" id="KW-1185">Reference proteome</keyword>
<reference evidence="1 2" key="1">
    <citation type="journal article" date="2013" name="Genome Biol.">
        <title>The genome sequence of the most widely cultivated cacao type and its use to identify candidate genes regulating pod color.</title>
        <authorList>
            <person name="Motamayor J.C."/>
            <person name="Mockaitis K."/>
            <person name="Schmutz J."/>
            <person name="Haiminen N."/>
            <person name="Iii D.L."/>
            <person name="Cornejo O."/>
            <person name="Findley S.D."/>
            <person name="Zheng P."/>
            <person name="Utro F."/>
            <person name="Royaert S."/>
            <person name="Saski C."/>
            <person name="Jenkins J."/>
            <person name="Podicheti R."/>
            <person name="Zhao M."/>
            <person name="Scheffler B.E."/>
            <person name="Stack J.C."/>
            <person name="Feltus F.A."/>
            <person name="Mustiga G.M."/>
            <person name="Amores F."/>
            <person name="Phillips W."/>
            <person name="Marelli J.P."/>
            <person name="May G.D."/>
            <person name="Shapiro H."/>
            <person name="Ma J."/>
            <person name="Bustamante C.D."/>
            <person name="Schnell R.J."/>
            <person name="Main D."/>
            <person name="Gilbert D."/>
            <person name="Parida L."/>
            <person name="Kuhn D.N."/>
        </authorList>
    </citation>
    <scope>NUCLEOTIDE SEQUENCE [LARGE SCALE GENOMIC DNA]</scope>
    <source>
        <strain evidence="2">cv. Matina 1-6</strain>
    </source>
</reference>
<proteinExistence type="predicted"/>
<name>S1RW64_THECC</name>
<dbReference type="AlphaFoldDB" id="S1RW64"/>
<dbReference type="Gramene" id="EOY20340">
    <property type="protein sequence ID" value="EOY20340"/>
    <property type="gene ID" value="TCM_045890"/>
</dbReference>
<dbReference type="InParanoid" id="S1RW64"/>
<sequence>MRLRTFSMRRRVARMVLRKSRFNIRYKHKKKNGTKDLKQPIDWLRKEREKENTSRAKEHGKVGNEIWEEETLWDE</sequence>
<organism evidence="1 2">
    <name type="scientific">Theobroma cacao</name>
    <name type="common">Cacao</name>
    <name type="synonym">Cocoa</name>
    <dbReference type="NCBI Taxonomy" id="3641"/>
    <lineage>
        <taxon>Eukaryota</taxon>
        <taxon>Viridiplantae</taxon>
        <taxon>Streptophyta</taxon>
        <taxon>Embryophyta</taxon>
        <taxon>Tracheophyta</taxon>
        <taxon>Spermatophyta</taxon>
        <taxon>Magnoliopsida</taxon>
        <taxon>eudicotyledons</taxon>
        <taxon>Gunneridae</taxon>
        <taxon>Pentapetalae</taxon>
        <taxon>rosids</taxon>
        <taxon>malvids</taxon>
        <taxon>Malvales</taxon>
        <taxon>Malvaceae</taxon>
        <taxon>Byttnerioideae</taxon>
        <taxon>Theobroma</taxon>
    </lineage>
</organism>
<dbReference type="HOGENOM" id="CLU_2676109_0_0_1"/>
<accession>S1RW64</accession>
<gene>
    <name evidence="1" type="ORF">TCM_045890</name>
</gene>
<dbReference type="Proteomes" id="UP000026915">
    <property type="component" value="Unassembled WGS sequence"/>
</dbReference>
<evidence type="ECO:0000313" key="1">
    <source>
        <dbReference type="EMBL" id="EOY20340.1"/>
    </source>
</evidence>
<protein>
    <submittedName>
        <fullName evidence="1">Uncharacterized protein</fullName>
    </submittedName>
</protein>